<dbReference type="Proteomes" id="UP000480804">
    <property type="component" value="Unassembled WGS sequence"/>
</dbReference>
<evidence type="ECO:0000256" key="1">
    <source>
        <dbReference type="SAM" id="MobiDB-lite"/>
    </source>
</evidence>
<proteinExistence type="predicted"/>
<reference evidence="2 4" key="2">
    <citation type="submission" date="2020-02" db="EMBL/GenBank/DDBJ databases">
        <title>Whole genome shotgun sequence of Streptomyces gougerotii NBRC 13043.</title>
        <authorList>
            <person name="Ichikawa N."/>
            <person name="Komaki H."/>
            <person name="Tamura T."/>
        </authorList>
    </citation>
    <scope>NUCLEOTIDE SEQUENCE [LARGE SCALE GENOMIC DNA]</scope>
    <source>
        <strain evidence="2 4">NBRC 13043</strain>
    </source>
</reference>
<dbReference type="EMBL" id="BMSC01000017">
    <property type="protein sequence ID" value="GGU86902.1"/>
    <property type="molecule type" value="Genomic_DNA"/>
</dbReference>
<gene>
    <name evidence="3" type="ORF">GCM10010227_46850</name>
    <name evidence="2" type="ORF">Sgou_06680</name>
</gene>
<dbReference type="Proteomes" id="UP000660975">
    <property type="component" value="Unassembled WGS sequence"/>
</dbReference>
<reference evidence="3" key="3">
    <citation type="submission" date="2020-09" db="EMBL/GenBank/DDBJ databases">
        <authorList>
            <person name="Sun Q."/>
            <person name="Ohkuma M."/>
        </authorList>
    </citation>
    <scope>NUCLEOTIDE SEQUENCE</scope>
    <source>
        <strain evidence="3">JCM 4136</strain>
    </source>
</reference>
<evidence type="ECO:0000313" key="5">
    <source>
        <dbReference type="Proteomes" id="UP000660975"/>
    </source>
</evidence>
<dbReference type="EMBL" id="BLLO01000011">
    <property type="protein sequence ID" value="GFH75998.1"/>
    <property type="molecule type" value="Genomic_DNA"/>
</dbReference>
<dbReference type="InterPro" id="IPR045924">
    <property type="entry name" value="DUF6343"/>
</dbReference>
<keyword evidence="4" id="KW-1185">Reference proteome</keyword>
<accession>A0A8H9LVQ9</accession>
<organism evidence="3 5">
    <name type="scientific">Streptomyces gougerotii</name>
    <dbReference type="NCBI Taxonomy" id="53448"/>
    <lineage>
        <taxon>Bacteria</taxon>
        <taxon>Bacillati</taxon>
        <taxon>Actinomycetota</taxon>
        <taxon>Actinomycetes</taxon>
        <taxon>Kitasatosporales</taxon>
        <taxon>Streptomycetaceae</taxon>
        <taxon>Streptomyces</taxon>
        <taxon>Streptomyces diastaticus group</taxon>
    </lineage>
</organism>
<evidence type="ECO:0000313" key="2">
    <source>
        <dbReference type="EMBL" id="GFH75998.1"/>
    </source>
</evidence>
<name>A0A8H9LVQ9_9ACTN</name>
<evidence type="ECO:0000313" key="3">
    <source>
        <dbReference type="EMBL" id="GGU86902.1"/>
    </source>
</evidence>
<sequence>MGTEPTTARRPLRVRRTLASAGPPPGGRLPPVDERRWAALCAILRLVTVLDLAVVTRRIRHHTRPPPLIPPATGTASGAETRPPSGDHGCAHERPGDAPGGPRIISRSTLAGSPFIGTVWPEGTNPNRR</sequence>
<comment type="caution">
    <text evidence="3">The sequence shown here is derived from an EMBL/GenBank/DDBJ whole genome shotgun (WGS) entry which is preliminary data.</text>
</comment>
<feature type="region of interest" description="Disordered" evidence="1">
    <location>
        <begin position="1"/>
        <end position="32"/>
    </location>
</feature>
<evidence type="ECO:0000313" key="4">
    <source>
        <dbReference type="Proteomes" id="UP000480804"/>
    </source>
</evidence>
<feature type="region of interest" description="Disordered" evidence="1">
    <location>
        <begin position="62"/>
        <end position="129"/>
    </location>
</feature>
<reference evidence="3" key="1">
    <citation type="journal article" date="2014" name="Int. J. Syst. Evol. Microbiol.">
        <title>Complete genome sequence of Corynebacterium casei LMG S-19264T (=DSM 44701T), isolated from a smear-ripened cheese.</title>
        <authorList>
            <consortium name="US DOE Joint Genome Institute (JGI-PGF)"/>
            <person name="Walter F."/>
            <person name="Albersmeier A."/>
            <person name="Kalinowski J."/>
            <person name="Ruckert C."/>
        </authorList>
    </citation>
    <scope>NUCLEOTIDE SEQUENCE</scope>
    <source>
        <strain evidence="3">JCM 4136</strain>
    </source>
</reference>
<protein>
    <submittedName>
        <fullName evidence="3">Uncharacterized protein</fullName>
    </submittedName>
</protein>
<dbReference type="Pfam" id="PF19870">
    <property type="entry name" value="DUF6343"/>
    <property type="match status" value="1"/>
</dbReference>
<dbReference type="AlphaFoldDB" id="A0A8H9LVQ9"/>